<dbReference type="PROSITE" id="PS52039">
    <property type="entry name" value="TOPO_IA_2"/>
    <property type="match status" value="1"/>
</dbReference>
<evidence type="ECO:0000256" key="14">
    <source>
        <dbReference type="SAM" id="Coils"/>
    </source>
</evidence>
<dbReference type="SMART" id="SM00437">
    <property type="entry name" value="TOP1Ac"/>
    <property type="match status" value="1"/>
</dbReference>
<keyword evidence="3" id="KW-0285">Flavoprotein</keyword>
<dbReference type="Gene3D" id="3.40.50.300">
    <property type="entry name" value="P-loop containing nucleotide triphosphate hydrolases"/>
    <property type="match status" value="1"/>
</dbReference>
<keyword evidence="9" id="KW-0067">ATP-binding</keyword>
<dbReference type="InterPro" id="IPR013825">
    <property type="entry name" value="Topo_IA_cen_sub2"/>
</dbReference>
<dbReference type="GO" id="GO:0003677">
    <property type="term" value="F:DNA binding"/>
    <property type="evidence" value="ECO:0007669"/>
    <property type="project" value="UniProtKB-KW"/>
</dbReference>
<evidence type="ECO:0000313" key="16">
    <source>
        <dbReference type="EMBL" id="KAF4325718.1"/>
    </source>
</evidence>
<dbReference type="InterPro" id="IPR013826">
    <property type="entry name" value="Topo_IA_cen_sub3"/>
</dbReference>
<dbReference type="AlphaFoldDB" id="A0A8J4WBK2"/>
<evidence type="ECO:0000256" key="4">
    <source>
        <dbReference type="ARBA" id="ARBA00022670"/>
    </source>
</evidence>
<sequence>MSVAQQLYEGVDLGKEGTVGLVTYMRTDSTRIAASAQEEAKEYIVGKYGDTIFRAAGSKVRFQGFMKVYVEGNDDGTTDEDRLLPPLKNGDVLENREIEPKQHFTQPPPRYTEARLVKTLEELGIGRPSTYAPTLETIQKRGYVAIEEKKFMPTELGELVIEQMEEFFPEILNVEFTANMEGDLDHVEEGSEDWVKVLAEFYESFEKRLEFAEEEMKEIEIEDEVSDEICEKCGKPLVYKLGRFGKFLACSGFPDCRNTKPIIKDIGVTCPKFLGAADRHAVPAGGALAVDRDGFSGEITSTLHQHPLIEVVNEELTSLPEDGIVVVATGPLTSPALSEQIKALMGEEYFYFYDAAAPIIEKDSIDMNKVYLASRYDKGEAAYLNCPMTEEEFDVFYEALITAEVAQLKEFEKEIYFEGCMPIEVMMKRGKQTALFAKKVRRLYRGQVVAGFAGSVADAITLFEKFEGKLEEHHGNLQRAAVELAKDWRQDRILRKLEALLIVMDKTGMLLISGGGEIIEPDDDVIAIGSGGNFALSAARALKRHAVDLEAKDIAHDVIEIDVEDTAPNMMDMFAGQGNDQMGMNMQEMFGSLLPRRTKKRKLAIKEARKVLIQEEAGKLIDMDDVTQESIRRAEQTGIIFIDEIDKVASQGRGSGPDVSREGVQRDILPIVEGSTVMTKYGPVKTDYILFMAAGAFHVAKPSDLIPELQGRFPIRVELNSLTLDEFVSILTEPKNALTKQYVDLLRTENIEIEFSDDAIREIAKLAESVNQNTENIGARRLHTILEKLLEDLSFEAPELTLERMVITPEYVREKLNDIALDRDLSQYIL</sequence>
<dbReference type="InterPro" id="IPR003602">
    <property type="entry name" value="Topo_IA_DNA-bd_dom"/>
</dbReference>
<evidence type="ECO:0000256" key="10">
    <source>
        <dbReference type="ARBA" id="ARBA00023029"/>
    </source>
</evidence>
<keyword evidence="7" id="KW-0378">Hydrolase</keyword>
<dbReference type="InterPro" id="IPR000380">
    <property type="entry name" value="Topo_IA"/>
</dbReference>
<dbReference type="SUPFAM" id="SSF56712">
    <property type="entry name" value="Prokaryotic type I DNA topoisomerase"/>
    <property type="match status" value="1"/>
</dbReference>
<dbReference type="GO" id="GO:0004298">
    <property type="term" value="F:threonine-type endopeptidase activity"/>
    <property type="evidence" value="ECO:0007669"/>
    <property type="project" value="InterPro"/>
</dbReference>
<comment type="caution">
    <text evidence="16">The sequence shown here is derived from an EMBL/GenBank/DDBJ whole genome shotgun (WGS) entry which is preliminary data.</text>
</comment>
<keyword evidence="11" id="KW-0238">DNA-binding</keyword>
<dbReference type="Gene3D" id="3.30.65.10">
    <property type="entry name" value="Bacterial Topoisomerase I, domain 1"/>
    <property type="match status" value="1"/>
</dbReference>
<dbReference type="Pfam" id="PF01396">
    <property type="entry name" value="Zn_ribbon_Top1"/>
    <property type="match status" value="1"/>
</dbReference>
<dbReference type="Pfam" id="PF01131">
    <property type="entry name" value="Topoisom_bac"/>
    <property type="match status" value="1"/>
</dbReference>
<dbReference type="GO" id="GO:0003917">
    <property type="term" value="F:DNA topoisomerase type I (single strand cut, ATP-independent) activity"/>
    <property type="evidence" value="ECO:0007669"/>
    <property type="project" value="InterPro"/>
</dbReference>
<name>A0A8J4WBK2_9STRA</name>
<evidence type="ECO:0000313" key="17">
    <source>
        <dbReference type="Proteomes" id="UP000702964"/>
    </source>
</evidence>
<evidence type="ECO:0000256" key="3">
    <source>
        <dbReference type="ARBA" id="ARBA00022630"/>
    </source>
</evidence>
<dbReference type="SUPFAM" id="SSF52540">
    <property type="entry name" value="P-loop containing nucleoside triphosphate hydrolases"/>
    <property type="match status" value="1"/>
</dbReference>
<dbReference type="GO" id="GO:0051603">
    <property type="term" value="P:proteolysis involved in protein catabolic process"/>
    <property type="evidence" value="ECO:0007669"/>
    <property type="project" value="InterPro"/>
</dbReference>
<dbReference type="InterPro" id="IPR027417">
    <property type="entry name" value="P-loop_NTPase"/>
</dbReference>
<dbReference type="PANTHER" id="PTHR42785:SF1">
    <property type="entry name" value="DNA TOPOISOMERASE"/>
    <property type="match status" value="1"/>
</dbReference>
<dbReference type="Gene3D" id="2.70.20.10">
    <property type="entry name" value="Topoisomerase I, domain 3"/>
    <property type="match status" value="1"/>
</dbReference>
<dbReference type="SMART" id="SM01086">
    <property type="entry name" value="ClpB_D2-small"/>
    <property type="match status" value="1"/>
</dbReference>
<dbReference type="InterPro" id="IPR003959">
    <property type="entry name" value="ATPase_AAA_core"/>
</dbReference>
<keyword evidence="14" id="KW-0175">Coiled coil</keyword>
<dbReference type="Gene3D" id="3.60.20.10">
    <property type="entry name" value="Glutamine Phosphoribosylpyrophosphate, subunit 1, domain 1"/>
    <property type="match status" value="1"/>
</dbReference>
<dbReference type="InterPro" id="IPR013497">
    <property type="entry name" value="Topo_IA_cen"/>
</dbReference>
<feature type="domain" description="Topo IA-type catalytic" evidence="15">
    <location>
        <begin position="1"/>
        <end position="209"/>
    </location>
</feature>
<evidence type="ECO:0000256" key="11">
    <source>
        <dbReference type="ARBA" id="ARBA00023125"/>
    </source>
</evidence>
<dbReference type="InterPro" id="IPR022281">
    <property type="entry name" value="ATP-dep_Prtase_HsIV_su"/>
</dbReference>
<dbReference type="Gene3D" id="1.10.460.10">
    <property type="entry name" value="Topoisomerase I, domain 2"/>
    <property type="match status" value="1"/>
</dbReference>
<dbReference type="InterPro" id="IPR023333">
    <property type="entry name" value="Proteasome_suB-type"/>
</dbReference>
<reference evidence="16" key="2">
    <citation type="submission" date="2020-02" db="EMBL/GenBank/DDBJ databases">
        <authorList>
            <person name="Studholme D.J."/>
        </authorList>
    </citation>
    <scope>NUCLEOTIDE SEQUENCE</scope>
    <source>
        <strain evidence="16">00238/432</strain>
    </source>
</reference>
<evidence type="ECO:0000256" key="9">
    <source>
        <dbReference type="ARBA" id="ARBA00022840"/>
    </source>
</evidence>
<dbReference type="Gene3D" id="1.10.8.60">
    <property type="match status" value="1"/>
</dbReference>
<dbReference type="Pfam" id="PF07724">
    <property type="entry name" value="AAA_2"/>
    <property type="match status" value="1"/>
</dbReference>
<dbReference type="Gene3D" id="3.50.50.60">
    <property type="entry name" value="FAD/NAD(P)-binding domain"/>
    <property type="match status" value="1"/>
</dbReference>
<keyword evidence="10" id="KW-0799">Topoisomerase</keyword>
<dbReference type="Gene3D" id="1.10.290.10">
    <property type="entry name" value="Topoisomerase I, domain 4"/>
    <property type="match status" value="1"/>
</dbReference>
<dbReference type="NCBIfam" id="NF003964">
    <property type="entry name" value="PRK05456.1"/>
    <property type="match status" value="1"/>
</dbReference>
<dbReference type="Pfam" id="PF01134">
    <property type="entry name" value="GIDA"/>
    <property type="match status" value="1"/>
</dbReference>
<protein>
    <recommendedName>
        <fullName evidence="15">Topo IA-type catalytic domain-containing protein</fullName>
    </recommendedName>
</protein>
<dbReference type="SUPFAM" id="SSF56235">
    <property type="entry name" value="N-terminal nucleophile aminohydrolases (Ntn hydrolases)"/>
    <property type="match status" value="1"/>
</dbReference>
<evidence type="ECO:0000256" key="1">
    <source>
        <dbReference type="ARBA" id="ARBA00001974"/>
    </source>
</evidence>
<proteinExistence type="predicted"/>
<dbReference type="FunFam" id="3.40.50.300:FF:000213">
    <property type="entry name" value="ATP-dependent protease ATPase subunit HslU"/>
    <property type="match status" value="1"/>
</dbReference>
<dbReference type="GO" id="GO:0016887">
    <property type="term" value="F:ATP hydrolysis activity"/>
    <property type="evidence" value="ECO:0007669"/>
    <property type="project" value="InterPro"/>
</dbReference>
<dbReference type="GO" id="GO:0009376">
    <property type="term" value="C:HslUV protease complex"/>
    <property type="evidence" value="ECO:0007669"/>
    <property type="project" value="InterPro"/>
</dbReference>
<evidence type="ECO:0000256" key="12">
    <source>
        <dbReference type="ARBA" id="ARBA00023186"/>
    </source>
</evidence>
<dbReference type="PROSITE" id="PS51476">
    <property type="entry name" value="PROTEASOME_BETA_2"/>
    <property type="match status" value="1"/>
</dbReference>
<keyword evidence="5" id="KW-0479">Metal-binding</keyword>
<dbReference type="GO" id="GO:0046872">
    <property type="term" value="F:metal ion binding"/>
    <property type="evidence" value="ECO:0007669"/>
    <property type="project" value="UniProtKB-KW"/>
</dbReference>
<dbReference type="InterPro" id="IPR019489">
    <property type="entry name" value="Clp_ATPase_C"/>
</dbReference>
<dbReference type="SUPFAM" id="SSF57783">
    <property type="entry name" value="Zinc beta-ribbon"/>
    <property type="match status" value="1"/>
</dbReference>
<evidence type="ECO:0000256" key="5">
    <source>
        <dbReference type="ARBA" id="ARBA00022723"/>
    </source>
</evidence>
<dbReference type="GO" id="GO:0005839">
    <property type="term" value="C:proteasome core complex"/>
    <property type="evidence" value="ECO:0007669"/>
    <property type="project" value="InterPro"/>
</dbReference>
<dbReference type="EMBL" id="AOFI03000003">
    <property type="protein sequence ID" value="KAF4325718.1"/>
    <property type="molecule type" value="Genomic_DNA"/>
</dbReference>
<dbReference type="NCBIfam" id="TIGR00390">
    <property type="entry name" value="hslU"/>
    <property type="match status" value="1"/>
</dbReference>
<evidence type="ECO:0000256" key="7">
    <source>
        <dbReference type="ARBA" id="ARBA00022801"/>
    </source>
</evidence>
<evidence type="ECO:0000259" key="15">
    <source>
        <dbReference type="PROSITE" id="PS52039"/>
    </source>
</evidence>
<keyword evidence="4" id="KW-0645">Protease</keyword>
<dbReference type="NCBIfam" id="NF003544">
    <property type="entry name" value="PRK05201.1"/>
    <property type="match status" value="1"/>
</dbReference>
<organism evidence="16 17">
    <name type="scientific">Phytophthora kernoviae 00238/432</name>
    <dbReference type="NCBI Taxonomy" id="1284355"/>
    <lineage>
        <taxon>Eukaryota</taxon>
        <taxon>Sar</taxon>
        <taxon>Stramenopiles</taxon>
        <taxon>Oomycota</taxon>
        <taxon>Peronosporomycetes</taxon>
        <taxon>Peronosporales</taxon>
        <taxon>Peronosporaceae</taxon>
        <taxon>Phytophthora</taxon>
    </lineage>
</organism>
<evidence type="ECO:0000256" key="6">
    <source>
        <dbReference type="ARBA" id="ARBA00022741"/>
    </source>
</evidence>
<keyword evidence="13" id="KW-0413">Isomerase</keyword>
<dbReference type="InterPro" id="IPR023405">
    <property type="entry name" value="Topo_IA_core_domain"/>
</dbReference>
<dbReference type="InterPro" id="IPR004491">
    <property type="entry name" value="HslU"/>
</dbReference>
<keyword evidence="6" id="KW-0547">Nucleotide-binding</keyword>
<dbReference type="InterPro" id="IPR023406">
    <property type="entry name" value="Topo_IA_AS"/>
</dbReference>
<dbReference type="PANTHER" id="PTHR42785">
    <property type="entry name" value="DNA TOPOISOMERASE, TYPE IA, CORE"/>
    <property type="match status" value="1"/>
</dbReference>
<evidence type="ECO:0000256" key="13">
    <source>
        <dbReference type="ARBA" id="ARBA00023235"/>
    </source>
</evidence>
<reference evidence="16" key="1">
    <citation type="journal article" date="2015" name="Genom Data">
        <title>Draft genome sequences of Phytophthora kernoviae and Phytophthora ramorum lineage EU2 from Scotland.</title>
        <authorList>
            <person name="Sambles C."/>
            <person name="Schlenzig A."/>
            <person name="O'Neill P."/>
            <person name="Grant M."/>
            <person name="Studholme D.J."/>
        </authorList>
    </citation>
    <scope>NUCLEOTIDE SEQUENCE</scope>
    <source>
        <strain evidence="16">00238/432</strain>
    </source>
</reference>
<gene>
    <name evidence="16" type="ORF">G195_000630</name>
</gene>
<dbReference type="InterPro" id="IPR040131">
    <property type="entry name" value="MnmG_N"/>
</dbReference>
<dbReference type="InterPro" id="IPR013824">
    <property type="entry name" value="Topo_IA_cen_sub1"/>
</dbReference>
<dbReference type="PROSITE" id="PS00396">
    <property type="entry name" value="TOPO_IA_1"/>
    <property type="match status" value="1"/>
</dbReference>
<dbReference type="GO" id="GO:0005694">
    <property type="term" value="C:chromosome"/>
    <property type="evidence" value="ECO:0007669"/>
    <property type="project" value="InterPro"/>
</dbReference>
<evidence type="ECO:0000256" key="8">
    <source>
        <dbReference type="ARBA" id="ARBA00022827"/>
    </source>
</evidence>
<dbReference type="InterPro" id="IPR036188">
    <property type="entry name" value="FAD/NAD-bd_sf"/>
</dbReference>
<dbReference type="GO" id="GO:0006265">
    <property type="term" value="P:DNA topological change"/>
    <property type="evidence" value="ECO:0007669"/>
    <property type="project" value="InterPro"/>
</dbReference>
<keyword evidence="8" id="KW-0274">FAD</keyword>
<accession>A0A8J4WBK2</accession>
<keyword evidence="12" id="KW-0143">Chaperone</keyword>
<comment type="cofactor">
    <cofactor evidence="1">
        <name>FAD</name>
        <dbReference type="ChEBI" id="CHEBI:57692"/>
    </cofactor>
</comment>
<keyword evidence="2" id="KW-0963">Cytoplasm</keyword>
<feature type="coiled-coil region" evidence="14">
    <location>
        <begin position="195"/>
        <end position="222"/>
    </location>
</feature>
<dbReference type="InterPro" id="IPR029055">
    <property type="entry name" value="Ntn_hydrolases_N"/>
</dbReference>
<evidence type="ECO:0000256" key="2">
    <source>
        <dbReference type="ARBA" id="ARBA00022490"/>
    </source>
</evidence>
<dbReference type="GO" id="GO:0005524">
    <property type="term" value="F:ATP binding"/>
    <property type="evidence" value="ECO:0007669"/>
    <property type="project" value="UniProtKB-KW"/>
</dbReference>
<dbReference type="Proteomes" id="UP000702964">
    <property type="component" value="Unassembled WGS sequence"/>
</dbReference>
<dbReference type="NCBIfam" id="TIGR03692">
    <property type="entry name" value="ATP_dep_HslV"/>
    <property type="match status" value="1"/>
</dbReference>
<dbReference type="InterPro" id="IPR013498">
    <property type="entry name" value="Topo_IA_Znf"/>
</dbReference>